<dbReference type="KEGG" id="aup:AsAng_0041960"/>
<protein>
    <submittedName>
        <fullName evidence="1">Uncharacterized protein</fullName>
    </submittedName>
</protein>
<dbReference type="EMBL" id="AP026867">
    <property type="protein sequence ID" value="BDS13458.1"/>
    <property type="molecule type" value="Genomic_DNA"/>
</dbReference>
<dbReference type="RefSeq" id="WP_264788728.1">
    <property type="nucleotide sequence ID" value="NZ_AP026867.1"/>
</dbReference>
<sequence length="156" mass="18605">MIGLILSLFLLVASCSNTEKKTDLTNNKQIYLDSLLKQQILSYKLYLDYDSNEQWKLENKHYKSLHKWAKEFRQDTIINKLHRDVIDTSFIIHIQAGMTRELSRETAKKRMEDIKEVITGMIGFNIDYEMEIIKVLTNLKYKEKHDIEITINRLMY</sequence>
<accession>A0A915YIF0</accession>
<keyword evidence="2" id="KW-1185">Reference proteome</keyword>
<dbReference type="Proteomes" id="UP001060919">
    <property type="component" value="Chromosome"/>
</dbReference>
<name>A0A915YIF0_9BACT</name>
<proteinExistence type="predicted"/>
<evidence type="ECO:0000313" key="1">
    <source>
        <dbReference type="EMBL" id="BDS13458.1"/>
    </source>
</evidence>
<evidence type="ECO:0000313" key="2">
    <source>
        <dbReference type="Proteomes" id="UP001060919"/>
    </source>
</evidence>
<dbReference type="AlphaFoldDB" id="A0A915YIF0"/>
<gene>
    <name evidence="1" type="ORF">AsAng_0041960</name>
</gene>
<organism evidence="1 2">
    <name type="scientific">Aureispira anguillae</name>
    <dbReference type="NCBI Taxonomy" id="2864201"/>
    <lineage>
        <taxon>Bacteria</taxon>
        <taxon>Pseudomonadati</taxon>
        <taxon>Bacteroidota</taxon>
        <taxon>Saprospiria</taxon>
        <taxon>Saprospirales</taxon>
        <taxon>Saprospiraceae</taxon>
        <taxon>Aureispira</taxon>
    </lineage>
</organism>
<reference evidence="1" key="1">
    <citation type="submission" date="2022-09" db="EMBL/GenBank/DDBJ databases">
        <title>Aureispira anguillicida sp. nov., isolated from Leptocephalus of Japanese eel Anguilla japonica.</title>
        <authorList>
            <person name="Yuasa K."/>
            <person name="Mekata T."/>
            <person name="Ikunari K."/>
        </authorList>
    </citation>
    <scope>NUCLEOTIDE SEQUENCE</scope>
    <source>
        <strain evidence="1">EL160426</strain>
    </source>
</reference>